<protein>
    <recommendedName>
        <fullName evidence="4">Cobalamin ABC transporter</fullName>
    </recommendedName>
</protein>
<reference evidence="2 3" key="1">
    <citation type="submission" date="2016-10" db="EMBL/GenBank/DDBJ databases">
        <authorList>
            <person name="de Groot N.N."/>
        </authorList>
    </citation>
    <scope>NUCLEOTIDE SEQUENCE [LARGE SCALE GENOMIC DNA]</scope>
    <source>
        <strain evidence="2 3">Nm13</strain>
    </source>
</reference>
<dbReference type="RefSeq" id="WP_103966843.1">
    <property type="nucleotide sequence ID" value="NZ_FNUX01000016.1"/>
</dbReference>
<dbReference type="AlphaFoldDB" id="A0A1H5W567"/>
<organism evidence="2 3">
    <name type="scientific">Nitrosomonas ureae</name>
    <dbReference type="NCBI Taxonomy" id="44577"/>
    <lineage>
        <taxon>Bacteria</taxon>
        <taxon>Pseudomonadati</taxon>
        <taxon>Pseudomonadota</taxon>
        <taxon>Betaproteobacteria</taxon>
        <taxon>Nitrosomonadales</taxon>
        <taxon>Nitrosomonadaceae</taxon>
        <taxon>Nitrosomonas</taxon>
    </lineage>
</organism>
<name>A0A1H5W567_9PROT</name>
<evidence type="ECO:0000256" key="1">
    <source>
        <dbReference type="SAM" id="Phobius"/>
    </source>
</evidence>
<proteinExistence type="predicted"/>
<dbReference type="Proteomes" id="UP000236753">
    <property type="component" value="Unassembled WGS sequence"/>
</dbReference>
<gene>
    <name evidence="2" type="ORF">SAMN05216334_11661</name>
</gene>
<evidence type="ECO:0000313" key="2">
    <source>
        <dbReference type="EMBL" id="SEF94635.1"/>
    </source>
</evidence>
<sequence length="192" mass="22054">MLTLSIRSQIQIGILLVLLMILTRSHHFVSTHNMADASWAIFFFAGVYLRSTWPLLGFFALSWWLDFAATYWGGVSDYCLTPAYIFLLPAYVSLWFAGRWYEERHQFTWSTLLPLSISAMAGLTLCQLFSSGGFYFFSGRIAEANFNEFGEQLIKYFPLYAETFVFYLGITIVIHMFLIFISQQFNSNNAAG</sequence>
<keyword evidence="1" id="KW-1133">Transmembrane helix</keyword>
<accession>A0A1H5W567</accession>
<dbReference type="OrthoDB" id="9787530at2"/>
<evidence type="ECO:0000313" key="3">
    <source>
        <dbReference type="Proteomes" id="UP000236753"/>
    </source>
</evidence>
<feature type="transmembrane region" description="Helical" evidence="1">
    <location>
        <begin position="37"/>
        <end position="63"/>
    </location>
</feature>
<evidence type="ECO:0008006" key="4">
    <source>
        <dbReference type="Google" id="ProtNLM"/>
    </source>
</evidence>
<feature type="transmembrane region" description="Helical" evidence="1">
    <location>
        <begin position="6"/>
        <end position="25"/>
    </location>
</feature>
<keyword evidence="1" id="KW-0812">Transmembrane</keyword>
<feature type="transmembrane region" description="Helical" evidence="1">
    <location>
        <begin position="157"/>
        <end position="181"/>
    </location>
</feature>
<feature type="transmembrane region" description="Helical" evidence="1">
    <location>
        <begin position="83"/>
        <end position="101"/>
    </location>
</feature>
<feature type="transmembrane region" description="Helical" evidence="1">
    <location>
        <begin position="113"/>
        <end position="137"/>
    </location>
</feature>
<dbReference type="EMBL" id="FNUX01000016">
    <property type="protein sequence ID" value="SEF94635.1"/>
    <property type="molecule type" value="Genomic_DNA"/>
</dbReference>
<keyword evidence="1" id="KW-0472">Membrane</keyword>